<evidence type="ECO:0000313" key="2">
    <source>
        <dbReference type="EMBL" id="AWB27000.1"/>
    </source>
</evidence>
<keyword evidence="1" id="KW-0812">Transmembrane</keyword>
<dbReference type="AlphaFoldDB" id="A0A2R4WZP8"/>
<dbReference type="RefSeq" id="WP_108381369.1">
    <property type="nucleotide sequence ID" value="NZ_CP028858.1"/>
</dbReference>
<evidence type="ECO:0000256" key="1">
    <source>
        <dbReference type="SAM" id="Phobius"/>
    </source>
</evidence>
<evidence type="ECO:0008006" key="4">
    <source>
        <dbReference type="Google" id="ProtNLM"/>
    </source>
</evidence>
<protein>
    <recommendedName>
        <fullName evidence="4">Peptidase</fullName>
    </recommendedName>
</protein>
<keyword evidence="1" id="KW-0472">Membrane</keyword>
<dbReference type="KEGG" id="harc:HARCEL1_04385"/>
<evidence type="ECO:0000313" key="3">
    <source>
        <dbReference type="Proteomes" id="UP000244727"/>
    </source>
</evidence>
<feature type="transmembrane region" description="Helical" evidence="1">
    <location>
        <begin position="6"/>
        <end position="28"/>
    </location>
</feature>
<dbReference type="Proteomes" id="UP000244727">
    <property type="component" value="Chromosome"/>
</dbReference>
<dbReference type="GeneID" id="36511718"/>
<organism evidence="2 3">
    <name type="scientific">Halococcoides cellulosivorans</name>
    <dbReference type="NCBI Taxonomy" id="1679096"/>
    <lineage>
        <taxon>Archaea</taxon>
        <taxon>Methanobacteriati</taxon>
        <taxon>Methanobacteriota</taxon>
        <taxon>Stenosarchaea group</taxon>
        <taxon>Halobacteria</taxon>
        <taxon>Halobacteriales</taxon>
        <taxon>Haloarculaceae</taxon>
        <taxon>Halococcoides</taxon>
    </lineage>
</organism>
<feature type="transmembrane region" description="Helical" evidence="1">
    <location>
        <begin position="148"/>
        <end position="167"/>
    </location>
</feature>
<keyword evidence="1" id="KW-1133">Transmembrane helix</keyword>
<sequence>MEVVTYGLLVAGWSILAGIVGGLAAVVIDRMTAGGSGMYRRAGQWLMGAVGLGSIALVLLGIASATLIPRTPFEVTVTVLGVGLGPMVTCGSGWILANAFVRDHEMAPTQVLAAAGRATGTTYAVLAAGVVAYFGVVLPLVARSSGPVRVGLFTVALVGAGLGYALVEPWLVRLKLSTTPASPSVASSVNEAAASVSRSSYPVRTIETQGQDVSEVLITGLGPTTRLFVTDGLVESSPERFEAAVVGAAATQRTGYLVADAIRKPLLYGSVPVVFVDPLGSALAALVGIAASVVTYRSVYRRDAIARDVVGTDPLVDLLRCVTEDLDRPLEWSRWKQLRHAQPDPASRIDRLRSIEE</sequence>
<dbReference type="EMBL" id="CP028858">
    <property type="protein sequence ID" value="AWB27000.1"/>
    <property type="molecule type" value="Genomic_DNA"/>
</dbReference>
<accession>A0A2R4WZP8</accession>
<reference evidence="2 3" key="1">
    <citation type="submission" date="2018-04" db="EMBL/GenBank/DDBJ databases">
        <title>Halococcoides cellulosivorans gen. nov., sp. nov., an extremely halophilic cellulose-utilizing haloarchaeon from hypersaline lakes.</title>
        <authorList>
            <person name="Sorokin D.Y."/>
            <person name="Toshchakov S.V."/>
            <person name="Samarov N.I."/>
            <person name="Korzhenkov A."/>
            <person name="Kublanov I.V."/>
        </authorList>
    </citation>
    <scope>NUCLEOTIDE SEQUENCE [LARGE SCALE GENOMIC DNA]</scope>
    <source>
        <strain evidence="2 3">HArcel1</strain>
    </source>
</reference>
<feature type="transmembrane region" description="Helical" evidence="1">
    <location>
        <begin position="49"/>
        <end position="68"/>
    </location>
</feature>
<gene>
    <name evidence="2" type="ORF">HARCEL1_04385</name>
</gene>
<keyword evidence="3" id="KW-1185">Reference proteome</keyword>
<feature type="transmembrane region" description="Helical" evidence="1">
    <location>
        <begin position="122"/>
        <end position="142"/>
    </location>
</feature>
<proteinExistence type="predicted"/>
<name>A0A2R4WZP8_9EURY</name>
<feature type="transmembrane region" description="Helical" evidence="1">
    <location>
        <begin position="80"/>
        <end position="101"/>
    </location>
</feature>